<organism evidence="1 2">
    <name type="scientific">Sphingomonas tagetis</name>
    <dbReference type="NCBI Taxonomy" id="2949092"/>
    <lineage>
        <taxon>Bacteria</taxon>
        <taxon>Pseudomonadati</taxon>
        <taxon>Pseudomonadota</taxon>
        <taxon>Alphaproteobacteria</taxon>
        <taxon>Sphingomonadales</taxon>
        <taxon>Sphingomonadaceae</taxon>
        <taxon>Sphingomonas</taxon>
    </lineage>
</organism>
<keyword evidence="2" id="KW-1185">Reference proteome</keyword>
<accession>A0A9X2HJV7</accession>
<name>A0A9X2HJV7_9SPHN</name>
<evidence type="ECO:0008006" key="3">
    <source>
        <dbReference type="Google" id="ProtNLM"/>
    </source>
</evidence>
<sequence length="300" mass="33555">MAAALDLDTLLATHAGHVALVIGNGINRHGGAASNSWEALLMKIAARCGIPLPKVPQGTQYTEFYDVLGLRSAGATSDLAAEFCELMAGWQVLDHHRTVVGWASRHAVPVLTTNFEEVLSEAAGARFLGTGLSGFTDYYPWQCRFAHDLHLDPCAGFGIWHINGMARYKRSVRLGLSDYVGSAHRAREMFHRGGSQLFRAKDPARWAGARTWLHLFFNKPLLFLGLALEENEVFLRWLLIERARYFRKFPRRRQPAWYVYKPEAGNLNEAGKLFFLQGVDVTCLAIRDHDAIWASAGWTS</sequence>
<dbReference type="AlphaFoldDB" id="A0A9X2HJV7"/>
<comment type="caution">
    <text evidence="1">The sequence shown here is derived from an EMBL/GenBank/DDBJ whole genome shotgun (WGS) entry which is preliminary data.</text>
</comment>
<evidence type="ECO:0000313" key="2">
    <source>
        <dbReference type="Proteomes" id="UP001139451"/>
    </source>
</evidence>
<dbReference type="EMBL" id="JAMLDX010000020">
    <property type="protein sequence ID" value="MCP3732571.1"/>
    <property type="molecule type" value="Genomic_DNA"/>
</dbReference>
<proteinExistence type="predicted"/>
<gene>
    <name evidence="1" type="ORF">M9978_19285</name>
</gene>
<evidence type="ECO:0000313" key="1">
    <source>
        <dbReference type="EMBL" id="MCP3732571.1"/>
    </source>
</evidence>
<protein>
    <recommendedName>
        <fullName evidence="3">SIR2-like domain-containing protein</fullName>
    </recommendedName>
</protein>
<reference evidence="1" key="1">
    <citation type="submission" date="2022-05" db="EMBL/GenBank/DDBJ databases">
        <title>Sphingomonas sp. strain MG17 Genome sequencing and assembly.</title>
        <authorList>
            <person name="Kim I."/>
        </authorList>
    </citation>
    <scope>NUCLEOTIDE SEQUENCE</scope>
    <source>
        <strain evidence="1">MG17</strain>
    </source>
</reference>
<dbReference type="Proteomes" id="UP001139451">
    <property type="component" value="Unassembled WGS sequence"/>
</dbReference>